<protein>
    <submittedName>
        <fullName evidence="1">Taste receptor type 2 member 38</fullName>
    </submittedName>
</protein>
<dbReference type="EMBL" id="JAHWGI010001422">
    <property type="protein sequence ID" value="KAK3931333.1"/>
    <property type="molecule type" value="Genomic_DNA"/>
</dbReference>
<name>A0AAE1I1K8_9NEOP</name>
<proteinExistence type="predicted"/>
<evidence type="ECO:0000313" key="2">
    <source>
        <dbReference type="Proteomes" id="UP001219518"/>
    </source>
</evidence>
<evidence type="ECO:0000313" key="1">
    <source>
        <dbReference type="EMBL" id="KAK3931333.1"/>
    </source>
</evidence>
<keyword evidence="1" id="KW-0675">Receptor</keyword>
<gene>
    <name evidence="1" type="ORF">KUF71_025786</name>
</gene>
<dbReference type="AlphaFoldDB" id="A0AAE1I1K8"/>
<reference evidence="1" key="1">
    <citation type="submission" date="2021-07" db="EMBL/GenBank/DDBJ databases">
        <authorList>
            <person name="Catto M.A."/>
            <person name="Jacobson A."/>
            <person name="Kennedy G."/>
            <person name="Labadie P."/>
            <person name="Hunt B.G."/>
            <person name="Srinivasan R."/>
        </authorList>
    </citation>
    <scope>NUCLEOTIDE SEQUENCE</scope>
    <source>
        <strain evidence="1">PL_HMW_Pooled</strain>
        <tissue evidence="1">Head</tissue>
    </source>
</reference>
<dbReference type="Proteomes" id="UP001219518">
    <property type="component" value="Unassembled WGS sequence"/>
</dbReference>
<reference evidence="1" key="2">
    <citation type="journal article" date="2023" name="BMC Genomics">
        <title>Pest status, molecular evolution, and epigenetic factors derived from the genome assembly of Frankliniella fusca, a thysanopteran phytovirus vector.</title>
        <authorList>
            <person name="Catto M.A."/>
            <person name="Labadie P.E."/>
            <person name="Jacobson A.L."/>
            <person name="Kennedy G.G."/>
            <person name="Srinivasan R."/>
            <person name="Hunt B.G."/>
        </authorList>
    </citation>
    <scope>NUCLEOTIDE SEQUENCE</scope>
    <source>
        <strain evidence="1">PL_HMW_Pooled</strain>
    </source>
</reference>
<accession>A0AAE1I1K8</accession>
<keyword evidence="2" id="KW-1185">Reference proteome</keyword>
<comment type="caution">
    <text evidence="1">The sequence shown here is derived from an EMBL/GenBank/DDBJ whole genome shotgun (WGS) entry which is preliminary data.</text>
</comment>
<organism evidence="1 2">
    <name type="scientific">Frankliniella fusca</name>
    <dbReference type="NCBI Taxonomy" id="407009"/>
    <lineage>
        <taxon>Eukaryota</taxon>
        <taxon>Metazoa</taxon>
        <taxon>Ecdysozoa</taxon>
        <taxon>Arthropoda</taxon>
        <taxon>Hexapoda</taxon>
        <taxon>Insecta</taxon>
        <taxon>Pterygota</taxon>
        <taxon>Neoptera</taxon>
        <taxon>Paraneoptera</taxon>
        <taxon>Thysanoptera</taxon>
        <taxon>Terebrantia</taxon>
        <taxon>Thripoidea</taxon>
        <taxon>Thripidae</taxon>
        <taxon>Frankliniella</taxon>
    </lineage>
</organism>
<sequence length="66" mass="7371">MKQSVGSHETGTKGMVQQRSMGDEDLTLFFLCCPVRLFSSSPKFVVLCASYFSIPILVLWTERIGP</sequence>